<keyword evidence="1" id="KW-0472">Membrane</keyword>
<dbReference type="PATRIC" id="fig|298794.3.peg.1779"/>
<evidence type="ECO:0000256" key="1">
    <source>
        <dbReference type="SAM" id="Phobius"/>
    </source>
</evidence>
<evidence type="ECO:0000313" key="3">
    <source>
        <dbReference type="Proteomes" id="UP000035955"/>
    </source>
</evidence>
<accession>A0A0J6SCV0</accession>
<organism evidence="2 3">
    <name type="scientific">Methylobacterium variabile</name>
    <dbReference type="NCBI Taxonomy" id="298794"/>
    <lineage>
        <taxon>Bacteria</taxon>
        <taxon>Pseudomonadati</taxon>
        <taxon>Pseudomonadota</taxon>
        <taxon>Alphaproteobacteria</taxon>
        <taxon>Hyphomicrobiales</taxon>
        <taxon>Methylobacteriaceae</taxon>
        <taxon>Methylobacterium</taxon>
    </lineage>
</organism>
<comment type="caution">
    <text evidence="2">The sequence shown here is derived from an EMBL/GenBank/DDBJ whole genome shotgun (WGS) entry which is preliminary data.</text>
</comment>
<gene>
    <name evidence="2" type="ORF">VQ02_21925</name>
</gene>
<proteinExistence type="predicted"/>
<dbReference type="AlphaFoldDB" id="A0A0J6SCV0"/>
<sequence length="84" mass="8836">MDGSKGLADVLRGLIDLVPVLAWLVVVITAVAGIFLTGYAMLRIYQANNSGDGTAGNWIVAGVIGCAMTIPTIIIAQFSFYFAE</sequence>
<feature type="transmembrane region" description="Helical" evidence="1">
    <location>
        <begin position="57"/>
        <end position="83"/>
    </location>
</feature>
<dbReference type="EMBL" id="LABY01000162">
    <property type="protein sequence ID" value="KMO33040.1"/>
    <property type="molecule type" value="Genomic_DNA"/>
</dbReference>
<protein>
    <submittedName>
        <fullName evidence="2">Uncharacterized protein</fullName>
    </submittedName>
</protein>
<keyword evidence="1" id="KW-0812">Transmembrane</keyword>
<keyword evidence="3" id="KW-1185">Reference proteome</keyword>
<evidence type="ECO:0000313" key="2">
    <source>
        <dbReference type="EMBL" id="KMO33040.1"/>
    </source>
</evidence>
<feature type="transmembrane region" description="Helical" evidence="1">
    <location>
        <begin position="20"/>
        <end position="45"/>
    </location>
</feature>
<dbReference type="Proteomes" id="UP000035955">
    <property type="component" value="Unassembled WGS sequence"/>
</dbReference>
<keyword evidence="1" id="KW-1133">Transmembrane helix</keyword>
<reference evidence="2 3" key="1">
    <citation type="submission" date="2015-03" db="EMBL/GenBank/DDBJ databases">
        <title>Genome sequencing of Methylobacterium variabile DSM 16961.</title>
        <authorList>
            <person name="Chaudhry V."/>
            <person name="Patil P.B."/>
        </authorList>
    </citation>
    <scope>NUCLEOTIDE SEQUENCE [LARGE SCALE GENOMIC DNA]</scope>
    <source>
        <strain evidence="2 3">DSM 16961</strain>
    </source>
</reference>
<dbReference type="RefSeq" id="WP_048446340.1">
    <property type="nucleotide sequence ID" value="NZ_LABY01000162.1"/>
</dbReference>
<dbReference type="OrthoDB" id="7999100at2"/>
<name>A0A0J6SCV0_9HYPH</name>